<name>A0A2P2JWH4_RHIMU</name>
<protein>
    <submittedName>
        <fullName evidence="1">Uncharacterized protein MANES_08G007600</fullName>
    </submittedName>
</protein>
<accession>A0A2P2JWH4</accession>
<evidence type="ECO:0000313" key="1">
    <source>
        <dbReference type="EMBL" id="MBW97827.1"/>
    </source>
</evidence>
<organism evidence="1">
    <name type="scientific">Rhizophora mucronata</name>
    <name type="common">Asiatic mangrove</name>
    <dbReference type="NCBI Taxonomy" id="61149"/>
    <lineage>
        <taxon>Eukaryota</taxon>
        <taxon>Viridiplantae</taxon>
        <taxon>Streptophyta</taxon>
        <taxon>Embryophyta</taxon>
        <taxon>Tracheophyta</taxon>
        <taxon>Spermatophyta</taxon>
        <taxon>Magnoliopsida</taxon>
        <taxon>eudicotyledons</taxon>
        <taxon>Gunneridae</taxon>
        <taxon>Pentapetalae</taxon>
        <taxon>rosids</taxon>
        <taxon>fabids</taxon>
        <taxon>Malpighiales</taxon>
        <taxon>Rhizophoraceae</taxon>
        <taxon>Rhizophora</taxon>
    </lineage>
</organism>
<dbReference type="AlphaFoldDB" id="A0A2P2JWH4"/>
<dbReference type="EMBL" id="GGEC01017344">
    <property type="protein sequence ID" value="MBW97827.1"/>
    <property type="molecule type" value="Transcribed_RNA"/>
</dbReference>
<proteinExistence type="predicted"/>
<sequence>MVIEIRVAAIDRSQLDFGIDLVGFWIGHKLDSRDYAEDIRREPRQVSEIHRPISVLGMALREVEDLGVHRRHLDHAAGAGMPKLRVQALVHLLGFLL</sequence>
<reference evidence="1" key="1">
    <citation type="submission" date="2018-02" db="EMBL/GenBank/DDBJ databases">
        <title>Rhizophora mucronata_Transcriptome.</title>
        <authorList>
            <person name="Meera S.P."/>
            <person name="Sreeshan A."/>
            <person name="Augustine A."/>
        </authorList>
    </citation>
    <scope>NUCLEOTIDE SEQUENCE</scope>
    <source>
        <tissue evidence="1">Leaf</tissue>
    </source>
</reference>